<dbReference type="Proteomes" id="UP000001449">
    <property type="component" value="Chromosome 16"/>
</dbReference>
<feature type="chain" id="PRO_5002876610" evidence="2">
    <location>
        <begin position="24"/>
        <end position="286"/>
    </location>
</feature>
<dbReference type="AlphaFoldDB" id="B8LCP4"/>
<dbReference type="HOGENOM" id="CLU_995660_0_0_1"/>
<sequence length="286" mass="30437">MKLSTSVFFTFAVVLAVSRSSHASSVNGLRPKSGGQEGGESGAPSPERLQALIDETCPTFDCTTVNTDALDCTMEEPPARPDFSSMTDVEKEAFKADMVARKEAKREQMLNCACCAGSTLEDMLGRVNFAQDSRPSDSGGRGQGTPSADHLQALIDETCPTFDCTTVNTDALDCTMEEPPARPDLSSMTDVEKEAFKADMMAKKEEKKEQVMNCACCADISVEELLGGEGNTTRLSSTEVDGLSFLLESSNSDGIVATEEVSASPANRRVMSYSIGVAVASVYAVV</sequence>
<keyword evidence="2" id="KW-0732">Signal</keyword>
<evidence type="ECO:0000256" key="2">
    <source>
        <dbReference type="SAM" id="SignalP"/>
    </source>
</evidence>
<feature type="signal peptide" evidence="2">
    <location>
        <begin position="1"/>
        <end position="23"/>
    </location>
</feature>
<dbReference type="KEGG" id="tps:THAPSDRAFT_264384"/>
<evidence type="ECO:0000313" key="4">
    <source>
        <dbReference type="Proteomes" id="UP000001449"/>
    </source>
</evidence>
<dbReference type="OMA" id="PIRKENW"/>
<keyword evidence="4" id="KW-1185">Reference proteome</keyword>
<dbReference type="InParanoid" id="B8LCP4"/>
<evidence type="ECO:0000313" key="3">
    <source>
        <dbReference type="EMBL" id="EED87017.1"/>
    </source>
</evidence>
<organism evidence="3 4">
    <name type="scientific">Thalassiosira pseudonana</name>
    <name type="common">Marine diatom</name>
    <name type="synonym">Cyclotella nana</name>
    <dbReference type="NCBI Taxonomy" id="35128"/>
    <lineage>
        <taxon>Eukaryota</taxon>
        <taxon>Sar</taxon>
        <taxon>Stramenopiles</taxon>
        <taxon>Ochrophyta</taxon>
        <taxon>Bacillariophyta</taxon>
        <taxon>Coscinodiscophyceae</taxon>
        <taxon>Thalassiosirophycidae</taxon>
        <taxon>Thalassiosirales</taxon>
        <taxon>Thalassiosiraceae</taxon>
        <taxon>Thalassiosira</taxon>
    </lineage>
</organism>
<evidence type="ECO:0000256" key="1">
    <source>
        <dbReference type="SAM" id="MobiDB-lite"/>
    </source>
</evidence>
<protein>
    <submittedName>
        <fullName evidence="3">Uncharacterized protein</fullName>
    </submittedName>
</protein>
<dbReference type="PaxDb" id="35128-Thaps264384"/>
<dbReference type="GeneID" id="7442544"/>
<name>B8LCP4_THAPS</name>
<gene>
    <name evidence="3" type="ORF">THAPSDRAFT_264384</name>
</gene>
<dbReference type="EMBL" id="DS999417">
    <property type="protein sequence ID" value="EED87017.1"/>
    <property type="molecule type" value="Genomic_DNA"/>
</dbReference>
<feature type="region of interest" description="Disordered" evidence="1">
    <location>
        <begin position="24"/>
        <end position="46"/>
    </location>
</feature>
<dbReference type="RefSeq" id="XP_002296816.1">
    <property type="nucleotide sequence ID" value="XM_002296780.1"/>
</dbReference>
<proteinExistence type="predicted"/>
<reference evidence="3 4" key="1">
    <citation type="journal article" date="2004" name="Science">
        <title>The genome of the diatom Thalassiosira pseudonana: ecology, evolution, and metabolism.</title>
        <authorList>
            <person name="Armbrust E.V."/>
            <person name="Berges J.A."/>
            <person name="Bowler C."/>
            <person name="Green B.R."/>
            <person name="Martinez D."/>
            <person name="Putnam N.H."/>
            <person name="Zhou S."/>
            <person name="Allen A.E."/>
            <person name="Apt K.E."/>
            <person name="Bechner M."/>
            <person name="Brzezinski M.A."/>
            <person name="Chaal B.K."/>
            <person name="Chiovitti A."/>
            <person name="Davis A.K."/>
            <person name="Demarest M.S."/>
            <person name="Detter J.C."/>
            <person name="Glavina T."/>
            <person name="Goodstein D."/>
            <person name="Hadi M.Z."/>
            <person name="Hellsten U."/>
            <person name="Hildebrand M."/>
            <person name="Jenkins B.D."/>
            <person name="Jurka J."/>
            <person name="Kapitonov V.V."/>
            <person name="Kroger N."/>
            <person name="Lau W.W."/>
            <person name="Lane T.W."/>
            <person name="Larimer F.W."/>
            <person name="Lippmeier J.C."/>
            <person name="Lucas S."/>
            <person name="Medina M."/>
            <person name="Montsant A."/>
            <person name="Obornik M."/>
            <person name="Parker M.S."/>
            <person name="Palenik B."/>
            <person name="Pazour G.J."/>
            <person name="Richardson P.M."/>
            <person name="Rynearson T.A."/>
            <person name="Saito M.A."/>
            <person name="Schwartz D.C."/>
            <person name="Thamatrakoln K."/>
            <person name="Valentin K."/>
            <person name="Vardi A."/>
            <person name="Wilkerson F.P."/>
            <person name="Rokhsar D.S."/>
        </authorList>
    </citation>
    <scope>NUCLEOTIDE SEQUENCE [LARGE SCALE GENOMIC DNA]</scope>
    <source>
        <strain evidence="3 4">CCMP1335</strain>
    </source>
</reference>
<accession>B8LCP4</accession>
<reference evidence="3 4" key="2">
    <citation type="journal article" date="2008" name="Nature">
        <title>The Phaeodactylum genome reveals the evolutionary history of diatom genomes.</title>
        <authorList>
            <person name="Bowler C."/>
            <person name="Allen A.E."/>
            <person name="Badger J.H."/>
            <person name="Grimwood J."/>
            <person name="Jabbari K."/>
            <person name="Kuo A."/>
            <person name="Maheswari U."/>
            <person name="Martens C."/>
            <person name="Maumus F."/>
            <person name="Otillar R.P."/>
            <person name="Rayko E."/>
            <person name="Salamov A."/>
            <person name="Vandepoele K."/>
            <person name="Beszteri B."/>
            <person name="Gruber A."/>
            <person name="Heijde M."/>
            <person name="Katinka M."/>
            <person name="Mock T."/>
            <person name="Valentin K."/>
            <person name="Verret F."/>
            <person name="Berges J.A."/>
            <person name="Brownlee C."/>
            <person name="Cadoret J.P."/>
            <person name="Chiovitti A."/>
            <person name="Choi C.J."/>
            <person name="Coesel S."/>
            <person name="De Martino A."/>
            <person name="Detter J.C."/>
            <person name="Durkin C."/>
            <person name="Falciatore A."/>
            <person name="Fournet J."/>
            <person name="Haruta M."/>
            <person name="Huysman M.J."/>
            <person name="Jenkins B.D."/>
            <person name="Jiroutova K."/>
            <person name="Jorgensen R.E."/>
            <person name="Joubert Y."/>
            <person name="Kaplan A."/>
            <person name="Kroger N."/>
            <person name="Kroth P.G."/>
            <person name="La Roche J."/>
            <person name="Lindquist E."/>
            <person name="Lommer M."/>
            <person name="Martin-Jezequel V."/>
            <person name="Lopez P.J."/>
            <person name="Lucas S."/>
            <person name="Mangogna M."/>
            <person name="McGinnis K."/>
            <person name="Medlin L.K."/>
            <person name="Montsant A."/>
            <person name="Oudot-Le Secq M.P."/>
            <person name="Napoli C."/>
            <person name="Obornik M."/>
            <person name="Parker M.S."/>
            <person name="Petit J.L."/>
            <person name="Porcel B.M."/>
            <person name="Poulsen N."/>
            <person name="Robison M."/>
            <person name="Rychlewski L."/>
            <person name="Rynearson T.A."/>
            <person name="Schmutz J."/>
            <person name="Shapiro H."/>
            <person name="Siaut M."/>
            <person name="Stanley M."/>
            <person name="Sussman M.R."/>
            <person name="Taylor A.R."/>
            <person name="Vardi A."/>
            <person name="von Dassow P."/>
            <person name="Vyverman W."/>
            <person name="Willis A."/>
            <person name="Wyrwicz L.S."/>
            <person name="Rokhsar D.S."/>
            <person name="Weissenbach J."/>
            <person name="Armbrust E.V."/>
            <person name="Green B.R."/>
            <person name="Van de Peer Y."/>
            <person name="Grigoriev I.V."/>
        </authorList>
    </citation>
    <scope>NUCLEOTIDE SEQUENCE [LARGE SCALE GENOMIC DNA]</scope>
    <source>
        <strain evidence="3 4">CCMP1335</strain>
    </source>
</reference>